<proteinExistence type="predicted"/>
<evidence type="ECO:0000313" key="3">
    <source>
        <dbReference type="EMBL" id="MBP2293397.1"/>
    </source>
</evidence>
<gene>
    <name evidence="3" type="ORF">J2851_003180</name>
</gene>
<dbReference type="GO" id="GO:0016779">
    <property type="term" value="F:nucleotidyltransferase activity"/>
    <property type="evidence" value="ECO:0007669"/>
    <property type="project" value="UniProtKB-KW"/>
</dbReference>
<keyword evidence="4" id="KW-1185">Reference proteome</keyword>
<dbReference type="RefSeq" id="WP_343206580.1">
    <property type="nucleotide sequence ID" value="NZ_JAGINP010000010.1"/>
</dbReference>
<evidence type="ECO:0000259" key="2">
    <source>
        <dbReference type="Pfam" id="PF12804"/>
    </source>
</evidence>
<accession>A0ABS4SLP0</accession>
<feature type="domain" description="MobA-like NTP transferase" evidence="2">
    <location>
        <begin position="13"/>
        <end position="147"/>
    </location>
</feature>
<dbReference type="Proteomes" id="UP000781958">
    <property type="component" value="Unassembled WGS sequence"/>
</dbReference>
<dbReference type="Pfam" id="PF12804">
    <property type="entry name" value="NTP_transf_3"/>
    <property type="match status" value="1"/>
</dbReference>
<reference evidence="3 4" key="1">
    <citation type="submission" date="2021-03" db="EMBL/GenBank/DDBJ databases">
        <title>Genomic Encyclopedia of Type Strains, Phase III (KMG-III): the genomes of soil and plant-associated and newly described type strains.</title>
        <authorList>
            <person name="Whitman W."/>
        </authorList>
    </citation>
    <scope>NUCLEOTIDE SEQUENCE [LARGE SCALE GENOMIC DNA]</scope>
    <source>
        <strain evidence="3 4">IMMIB AFH-6</strain>
    </source>
</reference>
<dbReference type="Gene3D" id="3.90.550.10">
    <property type="entry name" value="Spore Coat Polysaccharide Biosynthesis Protein SpsA, Chain A"/>
    <property type="match status" value="1"/>
</dbReference>
<evidence type="ECO:0000313" key="4">
    <source>
        <dbReference type="Proteomes" id="UP000781958"/>
    </source>
</evidence>
<dbReference type="InterPro" id="IPR025877">
    <property type="entry name" value="MobA-like_NTP_Trfase"/>
</dbReference>
<sequence>MSRTISADRNVTAIVLAGSRGPTDPVAVAAGVSHKALAPVAGVPMLARVLETLSTVPRIERIIVPIERPELVLEHPAFAPFLERGTVTVIPAASSPSRSVLAALDAVPSPFPCLVTTADHPLLTPAMVEHFWTHLPSDADAAVGLARSETIRAAYPETRRTYLRFSEGAYSGCNLFALRTAAARTVVSFWRRVEQDRKKPWRMIRMLGPGTLLSYALGRLRLDTALATFGRRTGTVLAAVDMPFANAAVDVDRPDDLTLADAILAGRCGGARVQPQDQVAAS</sequence>
<keyword evidence="3" id="KW-0808">Transferase</keyword>
<keyword evidence="1" id="KW-0460">Magnesium</keyword>
<keyword evidence="3" id="KW-0548">Nucleotidyltransferase</keyword>
<protein>
    <submittedName>
        <fullName evidence="3">CTP:molybdopterin cytidylyltransferase MocA</fullName>
    </submittedName>
</protein>
<dbReference type="InterPro" id="IPR029044">
    <property type="entry name" value="Nucleotide-diphossugar_trans"/>
</dbReference>
<evidence type="ECO:0000256" key="1">
    <source>
        <dbReference type="ARBA" id="ARBA00022842"/>
    </source>
</evidence>
<name>A0ABS4SLP0_9PROT</name>
<dbReference type="SUPFAM" id="SSF53448">
    <property type="entry name" value="Nucleotide-diphospho-sugar transferases"/>
    <property type="match status" value="1"/>
</dbReference>
<comment type="caution">
    <text evidence="3">The sequence shown here is derived from an EMBL/GenBank/DDBJ whole genome shotgun (WGS) entry which is preliminary data.</text>
</comment>
<organism evidence="3 4">
    <name type="scientific">Azospirillum rugosum</name>
    <dbReference type="NCBI Taxonomy" id="416170"/>
    <lineage>
        <taxon>Bacteria</taxon>
        <taxon>Pseudomonadati</taxon>
        <taxon>Pseudomonadota</taxon>
        <taxon>Alphaproteobacteria</taxon>
        <taxon>Rhodospirillales</taxon>
        <taxon>Azospirillaceae</taxon>
        <taxon>Azospirillum</taxon>
    </lineage>
</organism>
<dbReference type="EMBL" id="JAGINP010000010">
    <property type="protein sequence ID" value="MBP2293397.1"/>
    <property type="molecule type" value="Genomic_DNA"/>
</dbReference>